<evidence type="ECO:0000313" key="2">
    <source>
        <dbReference type="Proteomes" id="UP000272025"/>
    </source>
</evidence>
<keyword evidence="2" id="KW-1185">Reference proteome</keyword>
<organism evidence="1 2">
    <name type="scientific">Sodiomyces alkalinus (strain CBS 110278 / VKM F-3762 / F11)</name>
    <name type="common">Alkaliphilic filamentous fungus</name>
    <dbReference type="NCBI Taxonomy" id="1314773"/>
    <lineage>
        <taxon>Eukaryota</taxon>
        <taxon>Fungi</taxon>
        <taxon>Dikarya</taxon>
        <taxon>Ascomycota</taxon>
        <taxon>Pezizomycotina</taxon>
        <taxon>Sordariomycetes</taxon>
        <taxon>Hypocreomycetidae</taxon>
        <taxon>Glomerellales</taxon>
        <taxon>Plectosphaerellaceae</taxon>
        <taxon>Sodiomyces</taxon>
    </lineage>
</organism>
<evidence type="ECO:0000313" key="1">
    <source>
        <dbReference type="EMBL" id="ROT42295.1"/>
    </source>
</evidence>
<dbReference type="RefSeq" id="XP_028470101.1">
    <property type="nucleotide sequence ID" value="XM_028613725.1"/>
</dbReference>
<dbReference type="EMBL" id="ML119051">
    <property type="protein sequence ID" value="ROT42295.1"/>
    <property type="molecule type" value="Genomic_DNA"/>
</dbReference>
<sequence>MVFIFGIENRREVAEALPQFVTLDSYKDEKKKGIKGGNNIHAHAPYPYFWVKSTFCQGTVTVTQRLEPLFPSFRVLKGEALGPTSGGDIALGHCLIGESKPNLILTLTLTPTPHPHTIPHHFHHTFATSHRKSGNWFIKLIKHTEQALSLLRIINPST</sequence>
<name>A0A3N2Q6Q4_SODAK</name>
<proteinExistence type="predicted"/>
<protein>
    <submittedName>
        <fullName evidence="1">Uncharacterized protein</fullName>
    </submittedName>
</protein>
<reference evidence="1 2" key="1">
    <citation type="journal article" date="2018" name="Mol. Ecol.">
        <title>The obligate alkalophilic soda-lake fungus Sodiomyces alkalinus has shifted to a protein diet.</title>
        <authorList>
            <person name="Grum-Grzhimaylo A.A."/>
            <person name="Falkoski D.L."/>
            <person name="van den Heuvel J."/>
            <person name="Valero-Jimenez C.A."/>
            <person name="Min B."/>
            <person name="Choi I.G."/>
            <person name="Lipzen A."/>
            <person name="Daum C.G."/>
            <person name="Aanen D.K."/>
            <person name="Tsang A."/>
            <person name="Henrissat B."/>
            <person name="Bilanenko E.N."/>
            <person name="de Vries R.P."/>
            <person name="van Kan J.A.L."/>
            <person name="Grigoriev I.V."/>
            <person name="Debets A.J.M."/>
        </authorList>
    </citation>
    <scope>NUCLEOTIDE SEQUENCE [LARGE SCALE GENOMIC DNA]</scope>
    <source>
        <strain evidence="1 2">F11</strain>
    </source>
</reference>
<gene>
    <name evidence="1" type="ORF">SODALDRAFT_354424</name>
</gene>
<dbReference type="AlphaFoldDB" id="A0A3N2Q6Q4"/>
<accession>A0A3N2Q6Q4</accession>
<dbReference type="Proteomes" id="UP000272025">
    <property type="component" value="Unassembled WGS sequence"/>
</dbReference>
<dbReference type="GeneID" id="39582203"/>